<keyword evidence="6" id="KW-1185">Reference proteome</keyword>
<dbReference type="SMART" id="SM00342">
    <property type="entry name" value="HTH_ARAC"/>
    <property type="match status" value="1"/>
</dbReference>
<dbReference type="SUPFAM" id="SSF46689">
    <property type="entry name" value="Homeodomain-like"/>
    <property type="match status" value="1"/>
</dbReference>
<dbReference type="PROSITE" id="PS01124">
    <property type="entry name" value="HTH_ARAC_FAMILY_2"/>
    <property type="match status" value="1"/>
</dbReference>
<evidence type="ECO:0000259" key="4">
    <source>
        <dbReference type="PROSITE" id="PS01124"/>
    </source>
</evidence>
<protein>
    <submittedName>
        <fullName evidence="5">AraC family transcriptional regulator ligand-binding domain-containing protein</fullName>
    </submittedName>
</protein>
<evidence type="ECO:0000256" key="1">
    <source>
        <dbReference type="ARBA" id="ARBA00023015"/>
    </source>
</evidence>
<dbReference type="Gene3D" id="1.10.10.60">
    <property type="entry name" value="Homeodomain-like"/>
    <property type="match status" value="1"/>
</dbReference>
<evidence type="ECO:0000256" key="2">
    <source>
        <dbReference type="ARBA" id="ARBA00023125"/>
    </source>
</evidence>
<dbReference type="PANTHER" id="PTHR47894">
    <property type="entry name" value="HTH-TYPE TRANSCRIPTIONAL REGULATOR GADX"/>
    <property type="match status" value="1"/>
</dbReference>
<keyword evidence="2" id="KW-0238">DNA-binding</keyword>
<evidence type="ECO:0000313" key="6">
    <source>
        <dbReference type="Proteomes" id="UP001626537"/>
    </source>
</evidence>
<keyword evidence="1" id="KW-0805">Transcription regulation</keyword>
<dbReference type="InterPro" id="IPR009057">
    <property type="entry name" value="Homeodomain-like_sf"/>
</dbReference>
<name>A0ABZ0HZV6_9GAMM</name>
<dbReference type="PANTHER" id="PTHR47894:SF1">
    <property type="entry name" value="HTH-TYPE TRANSCRIPTIONAL REGULATOR VQSM"/>
    <property type="match status" value="1"/>
</dbReference>
<dbReference type="Pfam" id="PF12833">
    <property type="entry name" value="HTH_18"/>
    <property type="match status" value="1"/>
</dbReference>
<organism evidence="5 6">
    <name type="scientific">Congregibacter variabilis</name>
    <dbReference type="NCBI Taxonomy" id="3081200"/>
    <lineage>
        <taxon>Bacteria</taxon>
        <taxon>Pseudomonadati</taxon>
        <taxon>Pseudomonadota</taxon>
        <taxon>Gammaproteobacteria</taxon>
        <taxon>Cellvibrionales</taxon>
        <taxon>Halieaceae</taxon>
        <taxon>Congregibacter</taxon>
    </lineage>
</organism>
<feature type="domain" description="HTH araC/xylS-type" evidence="4">
    <location>
        <begin position="244"/>
        <end position="341"/>
    </location>
</feature>
<dbReference type="PRINTS" id="PR00032">
    <property type="entry name" value="HTHARAC"/>
</dbReference>
<evidence type="ECO:0000313" key="5">
    <source>
        <dbReference type="EMBL" id="WOJ92799.1"/>
    </source>
</evidence>
<dbReference type="InterPro" id="IPR018060">
    <property type="entry name" value="HTH_AraC"/>
</dbReference>
<dbReference type="InterPro" id="IPR020449">
    <property type="entry name" value="Tscrpt_reg_AraC-type_HTH"/>
</dbReference>
<proteinExistence type="predicted"/>
<dbReference type="Proteomes" id="UP001626537">
    <property type="component" value="Chromosome"/>
</dbReference>
<dbReference type="RefSeq" id="WP_407347424.1">
    <property type="nucleotide sequence ID" value="NZ_CP136864.1"/>
</dbReference>
<keyword evidence="3" id="KW-0804">Transcription</keyword>
<reference evidence="5 6" key="1">
    <citation type="submission" date="2023-10" db="EMBL/GenBank/DDBJ databases">
        <title>Two novel species belonging to the OM43/NOR5 clade.</title>
        <authorList>
            <person name="Park M."/>
        </authorList>
    </citation>
    <scope>NUCLEOTIDE SEQUENCE [LARGE SCALE GENOMIC DNA]</scope>
    <source>
        <strain evidence="5 6">IMCC43200</strain>
    </source>
</reference>
<dbReference type="Pfam" id="PF12625">
    <property type="entry name" value="Arabinose_bd"/>
    <property type="match status" value="1"/>
</dbReference>
<dbReference type="InterPro" id="IPR032687">
    <property type="entry name" value="AraC-type_N"/>
</dbReference>
<dbReference type="EMBL" id="CP136864">
    <property type="protein sequence ID" value="WOJ92799.1"/>
    <property type="molecule type" value="Genomic_DNA"/>
</dbReference>
<gene>
    <name evidence="5" type="ORF">R0135_13535</name>
</gene>
<evidence type="ECO:0000256" key="3">
    <source>
        <dbReference type="ARBA" id="ARBA00023163"/>
    </source>
</evidence>
<sequence length="345" mass="38662">MNNDANDFLLPSTYSRIIARVANLQERDLGKLLQGTGLPEAILMPGDETFISGEQQLQIMQNGRELLGSPDFGLRLGEQLQPSAHGPLGYLALCSPDLMSALYALRDYLPLRMPWVAVDVSLSEEQILCELRLRMSVDDNVFAQITIAECFAMVVQSFVEAVLRRPAKEAIIEFAHNSPAHVQDYNDFLHAPYSFECPRNSYVLPGELATAANATSDNASFRLTQQLCNTLLEQTPRSSSSMADRVRTLMLLRPVESIGEPEIARALFVSKRTLARRLDLEGTSYRQIRDQFLAELARRYLLEPRQTVETVAASLGYHDAAAFRKAFKRWTGMTPKSYRDTSPSL</sequence>
<accession>A0ABZ0HZV6</accession>